<dbReference type="SUPFAM" id="SSF161093">
    <property type="entry name" value="MgtE membrane domain-like"/>
    <property type="match status" value="1"/>
</dbReference>
<keyword evidence="5 9" id="KW-0460">Magnesium</keyword>
<dbReference type="SMART" id="SM00924">
    <property type="entry name" value="MgtE_N"/>
    <property type="match status" value="1"/>
</dbReference>
<evidence type="ECO:0000256" key="8">
    <source>
        <dbReference type="PROSITE-ProRule" id="PRU00703"/>
    </source>
</evidence>
<dbReference type="InterPro" id="IPR006667">
    <property type="entry name" value="SLC41_membr_dom"/>
</dbReference>
<dbReference type="PANTHER" id="PTHR43773:SF1">
    <property type="entry name" value="MAGNESIUM TRANSPORTER MGTE"/>
    <property type="match status" value="1"/>
</dbReference>
<evidence type="ECO:0000256" key="7">
    <source>
        <dbReference type="ARBA" id="ARBA00023136"/>
    </source>
</evidence>
<reference evidence="11 12" key="1">
    <citation type="submission" date="2021-04" db="EMBL/GenBank/DDBJ databases">
        <title>Metabacillus sp. strain KIGAM252 whole genome sequence.</title>
        <authorList>
            <person name="Seo M.-J."/>
            <person name="Cho E.-S."/>
            <person name="Hwang C.Y."/>
            <person name="Yoon D.J."/>
        </authorList>
    </citation>
    <scope>NUCLEOTIDE SEQUENCE [LARGE SCALE GENOMIC DNA]</scope>
    <source>
        <strain evidence="11 12">KIGAM252</strain>
    </source>
</reference>
<evidence type="ECO:0000256" key="2">
    <source>
        <dbReference type="ARBA" id="ARBA00009749"/>
    </source>
</evidence>
<dbReference type="PANTHER" id="PTHR43773">
    <property type="entry name" value="MAGNESIUM TRANSPORTER MGTE"/>
    <property type="match status" value="1"/>
</dbReference>
<comment type="subunit">
    <text evidence="9">Homodimer.</text>
</comment>
<dbReference type="Pfam" id="PF00571">
    <property type="entry name" value="CBS"/>
    <property type="match status" value="2"/>
</dbReference>
<keyword evidence="8" id="KW-0129">CBS domain</keyword>
<keyword evidence="6 9" id="KW-1133">Transmembrane helix</keyword>
<dbReference type="InterPro" id="IPR036739">
    <property type="entry name" value="SLC41_membr_dom_sf"/>
</dbReference>
<feature type="transmembrane region" description="Helical" evidence="9">
    <location>
        <begin position="289"/>
        <end position="309"/>
    </location>
</feature>
<evidence type="ECO:0000259" key="10">
    <source>
        <dbReference type="PROSITE" id="PS51371"/>
    </source>
</evidence>
<organism evidence="11 12">
    <name type="scientific">Metabacillus flavus</name>
    <dbReference type="NCBI Taxonomy" id="2823519"/>
    <lineage>
        <taxon>Bacteria</taxon>
        <taxon>Bacillati</taxon>
        <taxon>Bacillota</taxon>
        <taxon>Bacilli</taxon>
        <taxon>Bacillales</taxon>
        <taxon>Bacillaceae</taxon>
        <taxon>Metabacillus</taxon>
    </lineage>
</organism>
<dbReference type="SMART" id="SM00116">
    <property type="entry name" value="CBS"/>
    <property type="match status" value="2"/>
</dbReference>
<name>A0ABS5LCR1_9BACI</name>
<dbReference type="NCBIfam" id="TIGR00400">
    <property type="entry name" value="mgtE"/>
    <property type="match status" value="1"/>
</dbReference>
<dbReference type="EMBL" id="JAGVRK010000001">
    <property type="protein sequence ID" value="MBS2968406.1"/>
    <property type="molecule type" value="Genomic_DNA"/>
</dbReference>
<accession>A0ABS5LCR1</accession>
<keyword evidence="7 9" id="KW-0472">Membrane</keyword>
<dbReference type="SUPFAM" id="SSF158791">
    <property type="entry name" value="MgtE N-terminal domain-like"/>
    <property type="match status" value="1"/>
</dbReference>
<comment type="subcellular location">
    <subcellularLocation>
        <location evidence="9">Cell membrane</location>
        <topology evidence="9">Multi-pass membrane protein</topology>
    </subcellularLocation>
    <subcellularLocation>
        <location evidence="1">Membrane</location>
        <topology evidence="1">Multi-pass membrane protein</topology>
    </subcellularLocation>
</comment>
<dbReference type="Gene3D" id="3.10.580.10">
    <property type="entry name" value="CBS-domain"/>
    <property type="match status" value="1"/>
</dbReference>
<dbReference type="RefSeq" id="WP_211557165.1">
    <property type="nucleotide sequence ID" value="NZ_JAGVRK010000001.1"/>
</dbReference>
<dbReference type="CDD" id="cd04606">
    <property type="entry name" value="CBS_pair_Mg_transporter"/>
    <property type="match status" value="1"/>
</dbReference>
<evidence type="ECO:0000256" key="6">
    <source>
        <dbReference type="ARBA" id="ARBA00022989"/>
    </source>
</evidence>
<dbReference type="Proteomes" id="UP000682403">
    <property type="component" value="Unassembled WGS sequence"/>
</dbReference>
<gene>
    <name evidence="11" type="primary">mgtE</name>
    <name evidence="11" type="ORF">J9317_06490</name>
</gene>
<feature type="transmembrane region" description="Helical" evidence="9">
    <location>
        <begin position="390"/>
        <end position="416"/>
    </location>
</feature>
<feature type="domain" description="CBS" evidence="10">
    <location>
        <begin position="207"/>
        <end position="265"/>
    </location>
</feature>
<feature type="transmembrane region" description="Helical" evidence="9">
    <location>
        <begin position="321"/>
        <end position="342"/>
    </location>
</feature>
<dbReference type="InterPro" id="IPR000644">
    <property type="entry name" value="CBS_dom"/>
</dbReference>
<comment type="caution">
    <text evidence="11">The sequence shown here is derived from an EMBL/GenBank/DDBJ whole genome shotgun (WGS) entry which is preliminary data.</text>
</comment>
<dbReference type="Gene3D" id="1.10.357.20">
    <property type="entry name" value="SLC41 divalent cation transporters, integral membrane domain"/>
    <property type="match status" value="1"/>
</dbReference>
<evidence type="ECO:0000256" key="4">
    <source>
        <dbReference type="ARBA" id="ARBA00022692"/>
    </source>
</evidence>
<evidence type="ECO:0000256" key="5">
    <source>
        <dbReference type="ARBA" id="ARBA00022842"/>
    </source>
</evidence>
<evidence type="ECO:0000256" key="9">
    <source>
        <dbReference type="RuleBase" id="RU362011"/>
    </source>
</evidence>
<feature type="transmembrane region" description="Helical" evidence="9">
    <location>
        <begin position="428"/>
        <end position="451"/>
    </location>
</feature>
<comment type="similarity">
    <text evidence="2 9">Belongs to the SLC41A transporter family.</text>
</comment>
<dbReference type="Pfam" id="PF03448">
    <property type="entry name" value="MgtE_N"/>
    <property type="match status" value="1"/>
</dbReference>
<keyword evidence="9" id="KW-1003">Cell membrane</keyword>
<dbReference type="InterPro" id="IPR038076">
    <property type="entry name" value="MgtE_N_sf"/>
</dbReference>
<comment type="function">
    <text evidence="9">Acts as a magnesium transporter.</text>
</comment>
<keyword evidence="3 9" id="KW-0813">Transport</keyword>
<dbReference type="SUPFAM" id="SSF54631">
    <property type="entry name" value="CBS-domain pair"/>
    <property type="match status" value="1"/>
</dbReference>
<evidence type="ECO:0000313" key="11">
    <source>
        <dbReference type="EMBL" id="MBS2968406.1"/>
    </source>
</evidence>
<dbReference type="Pfam" id="PF01769">
    <property type="entry name" value="MgtE"/>
    <property type="match status" value="1"/>
</dbReference>
<feature type="domain" description="CBS" evidence="10">
    <location>
        <begin position="143"/>
        <end position="205"/>
    </location>
</feature>
<keyword evidence="9" id="KW-0479">Metal-binding</keyword>
<dbReference type="Gene3D" id="1.25.60.10">
    <property type="entry name" value="MgtE N-terminal domain-like"/>
    <property type="match status" value="1"/>
</dbReference>
<evidence type="ECO:0000256" key="3">
    <source>
        <dbReference type="ARBA" id="ARBA00022448"/>
    </source>
</evidence>
<proteinExistence type="inferred from homology"/>
<dbReference type="InterPro" id="IPR046342">
    <property type="entry name" value="CBS_dom_sf"/>
</dbReference>
<keyword evidence="4 9" id="KW-0812">Transmembrane</keyword>
<dbReference type="InterPro" id="IPR006669">
    <property type="entry name" value="MgtE_transporter"/>
</dbReference>
<dbReference type="InterPro" id="IPR006668">
    <property type="entry name" value="Mg_transptr_MgtE_intracell_dom"/>
</dbReference>
<sequence>MAELQKMDELEEELLITALREDRMDAFRDLFFDRHSYDQGRWFVKLEPEDRAILYRFLSPEEMAAIFENIDADEEEVETYLSEMDSIYAAQMLAQMYADDAVDVLNELDQGKVAGYLTLMEEDAAKEIRELLHYKEFTAGSIMTTEFVAIHAHQTVRSAMQILKSEAPNAETIYYTFVVDEDRRLVGVVSLRDLIISEDETMITEIMNERVYSVLVSVDQEEAARKIRDYNFLALPVVDINDRLLGIITIDDIVDVIDEEASDDYSKLAGISDADSSDKGPFSAAKKRLPWLIILLFLGMLTASLIGRFEETLDQVAILSVFIPLIAGMAGNTGTQALAVAIRRIALGEIEKETSFKILFREAGTGLIAGTVCGVLVTGVVFVWKGDLLLGMLVGTAILFSLIVAAVAGAMVPIVMHRFKIDPAVASGPFITTINDIISILIYLGLASLFIQNLH</sequence>
<protein>
    <recommendedName>
        <fullName evidence="9">Magnesium transporter MgtE</fullName>
    </recommendedName>
</protein>
<feature type="transmembrane region" description="Helical" evidence="9">
    <location>
        <begin position="363"/>
        <end position="384"/>
    </location>
</feature>
<evidence type="ECO:0000256" key="1">
    <source>
        <dbReference type="ARBA" id="ARBA00004141"/>
    </source>
</evidence>
<keyword evidence="12" id="KW-1185">Reference proteome</keyword>
<evidence type="ECO:0000313" key="12">
    <source>
        <dbReference type="Proteomes" id="UP000682403"/>
    </source>
</evidence>
<dbReference type="PROSITE" id="PS51371">
    <property type="entry name" value="CBS"/>
    <property type="match status" value="2"/>
</dbReference>